<keyword evidence="2" id="KW-1185">Reference proteome</keyword>
<accession>A0A0N9V8V5</accession>
<gene>
    <name evidence="1" type="ORF">AOY20_08800</name>
</gene>
<name>A0A0N9V8V5_9GAMM</name>
<evidence type="ECO:0000313" key="2">
    <source>
        <dbReference type="Proteomes" id="UP000064939"/>
    </source>
</evidence>
<sequence>MLYLKFEPFDQPTQLSKVGNWVITFVSTKDDLTHILAITHVIPRQADQEIQIRRLVIQATNTENCWEILNIEAFNGILNQEVILNLQEEKTQQLILEILKEFNKYDVSIQLISEN</sequence>
<dbReference type="KEGG" id="aei:AOY20_08800"/>
<proteinExistence type="predicted"/>
<dbReference type="EMBL" id="CP012808">
    <property type="protein sequence ID" value="ALH95616.1"/>
    <property type="molecule type" value="Genomic_DNA"/>
</dbReference>
<dbReference type="AlphaFoldDB" id="A0A0N9V8V5"/>
<dbReference type="RefSeq" id="WP_054581507.1">
    <property type="nucleotide sequence ID" value="NZ_CP012808.1"/>
</dbReference>
<organism evidence="1 2">
    <name type="scientific">Acinetobacter equi</name>
    <dbReference type="NCBI Taxonomy" id="1324350"/>
    <lineage>
        <taxon>Bacteria</taxon>
        <taxon>Pseudomonadati</taxon>
        <taxon>Pseudomonadota</taxon>
        <taxon>Gammaproteobacteria</taxon>
        <taxon>Moraxellales</taxon>
        <taxon>Moraxellaceae</taxon>
        <taxon>Acinetobacter</taxon>
    </lineage>
</organism>
<evidence type="ECO:0000313" key="1">
    <source>
        <dbReference type="EMBL" id="ALH95616.1"/>
    </source>
</evidence>
<protein>
    <submittedName>
        <fullName evidence="1">Uncharacterized protein</fullName>
    </submittedName>
</protein>
<reference evidence="1 2" key="1">
    <citation type="journal article" date="2015" name="Int. J. Syst. Evol. Microbiol.">
        <title>Acinetobacter equi sp. nov. isolated from horse faeces.</title>
        <authorList>
            <person name="Poppel M.T."/>
            <person name="Skiebe E."/>
            <person name="Laue M."/>
            <person name="Bergmann H."/>
            <person name="Ebersberger I."/>
            <person name="Garn T."/>
            <person name="Fruth A."/>
            <person name="Baumgardt S."/>
            <person name="Busse H.J."/>
            <person name="Wilharm G."/>
        </authorList>
    </citation>
    <scope>NUCLEOTIDE SEQUENCE [LARGE SCALE GENOMIC DNA]</scope>
    <source>
        <strain evidence="1 2">114</strain>
    </source>
</reference>
<dbReference type="Proteomes" id="UP000064939">
    <property type="component" value="Chromosome"/>
</dbReference>